<dbReference type="InterPro" id="IPR036890">
    <property type="entry name" value="HATPase_C_sf"/>
</dbReference>
<evidence type="ECO:0000256" key="7">
    <source>
        <dbReference type="ARBA" id="ARBA00022840"/>
    </source>
</evidence>
<evidence type="ECO:0000256" key="4">
    <source>
        <dbReference type="ARBA" id="ARBA00022679"/>
    </source>
</evidence>
<keyword evidence="7" id="KW-0067">ATP-binding</keyword>
<dbReference type="Gene3D" id="3.30.565.10">
    <property type="entry name" value="Histidine kinase-like ATPase, C-terminal domain"/>
    <property type="match status" value="1"/>
</dbReference>
<dbReference type="SUPFAM" id="SSF55874">
    <property type="entry name" value="ATPase domain of HSP90 chaperone/DNA topoisomerase II/histidine kinase"/>
    <property type="match status" value="1"/>
</dbReference>
<comment type="caution">
    <text evidence="11">The sequence shown here is derived from an EMBL/GenBank/DDBJ whole genome shotgun (WGS) entry which is preliminary data.</text>
</comment>
<dbReference type="EC" id="2.7.13.3" evidence="2"/>
<keyword evidence="12" id="KW-1185">Reference proteome</keyword>
<dbReference type="SMART" id="SM00387">
    <property type="entry name" value="HATPase_c"/>
    <property type="match status" value="1"/>
</dbReference>
<evidence type="ECO:0000313" key="11">
    <source>
        <dbReference type="EMBL" id="GGG71029.1"/>
    </source>
</evidence>
<feature type="domain" description="Histidine kinase" evidence="10">
    <location>
        <begin position="226"/>
        <end position="435"/>
    </location>
</feature>
<comment type="catalytic activity">
    <reaction evidence="1">
        <text>ATP + protein L-histidine = ADP + protein N-phospho-L-histidine.</text>
        <dbReference type="EC" id="2.7.13.3"/>
    </reaction>
</comment>
<dbReference type="PROSITE" id="PS50109">
    <property type="entry name" value="HIS_KIN"/>
    <property type="match status" value="1"/>
</dbReference>
<dbReference type="Proteomes" id="UP000600247">
    <property type="component" value="Unassembled WGS sequence"/>
</dbReference>
<name>A0A917M1B7_9BACL</name>
<dbReference type="EMBL" id="BMHY01000004">
    <property type="protein sequence ID" value="GGG71029.1"/>
    <property type="molecule type" value="Genomic_DNA"/>
</dbReference>
<dbReference type="GO" id="GO:0000155">
    <property type="term" value="F:phosphorelay sensor kinase activity"/>
    <property type="evidence" value="ECO:0007669"/>
    <property type="project" value="TreeGrafter"/>
</dbReference>
<keyword evidence="5" id="KW-0547">Nucleotide-binding</keyword>
<organism evidence="11 12">
    <name type="scientific">Paenibacillus radicis</name>
    <name type="common">ex Gao et al. 2016</name>
    <dbReference type="NCBI Taxonomy" id="1737354"/>
    <lineage>
        <taxon>Bacteria</taxon>
        <taxon>Bacillati</taxon>
        <taxon>Bacillota</taxon>
        <taxon>Bacilli</taxon>
        <taxon>Bacillales</taxon>
        <taxon>Paenibacillaceae</taxon>
        <taxon>Paenibacillus</taxon>
    </lineage>
</organism>
<feature type="transmembrane region" description="Helical" evidence="9">
    <location>
        <begin position="180"/>
        <end position="204"/>
    </location>
</feature>
<evidence type="ECO:0000256" key="5">
    <source>
        <dbReference type="ARBA" id="ARBA00022741"/>
    </source>
</evidence>
<keyword evidence="4" id="KW-0808">Transferase</keyword>
<dbReference type="InterPro" id="IPR003594">
    <property type="entry name" value="HATPase_dom"/>
</dbReference>
<reference evidence="11 12" key="1">
    <citation type="journal article" date="2014" name="Int. J. Syst. Evol. Microbiol.">
        <title>Complete genome sequence of Corynebacterium casei LMG S-19264T (=DSM 44701T), isolated from a smear-ripened cheese.</title>
        <authorList>
            <consortium name="US DOE Joint Genome Institute (JGI-PGF)"/>
            <person name="Walter F."/>
            <person name="Albersmeier A."/>
            <person name="Kalinowski J."/>
            <person name="Ruckert C."/>
        </authorList>
    </citation>
    <scope>NUCLEOTIDE SEQUENCE [LARGE SCALE GENOMIC DNA]</scope>
    <source>
        <strain evidence="11 12">CGMCC 1.15286</strain>
    </source>
</reference>
<feature type="transmembrane region" description="Helical" evidence="9">
    <location>
        <begin position="148"/>
        <end position="168"/>
    </location>
</feature>
<protein>
    <recommendedName>
        <fullName evidence="2">histidine kinase</fullName>
        <ecNumber evidence="2">2.7.13.3</ecNumber>
    </recommendedName>
</protein>
<dbReference type="InterPro" id="IPR005467">
    <property type="entry name" value="His_kinase_dom"/>
</dbReference>
<keyword evidence="6" id="KW-0418">Kinase</keyword>
<dbReference type="InterPro" id="IPR004358">
    <property type="entry name" value="Sig_transdc_His_kin-like_C"/>
</dbReference>
<keyword evidence="9" id="KW-0812">Transmembrane</keyword>
<dbReference type="RefSeq" id="WP_188889791.1">
    <property type="nucleotide sequence ID" value="NZ_BMHY01000004.1"/>
</dbReference>
<proteinExistence type="predicted"/>
<keyword evidence="9" id="KW-0472">Membrane</keyword>
<keyword evidence="9" id="KW-1133">Transmembrane helix</keyword>
<evidence type="ECO:0000256" key="2">
    <source>
        <dbReference type="ARBA" id="ARBA00012438"/>
    </source>
</evidence>
<evidence type="ECO:0000256" key="1">
    <source>
        <dbReference type="ARBA" id="ARBA00000085"/>
    </source>
</evidence>
<evidence type="ECO:0000256" key="8">
    <source>
        <dbReference type="ARBA" id="ARBA00023012"/>
    </source>
</evidence>
<feature type="transmembrane region" description="Helical" evidence="9">
    <location>
        <begin position="111"/>
        <end position="136"/>
    </location>
</feature>
<dbReference type="PANTHER" id="PTHR43547:SF2">
    <property type="entry name" value="HYBRID SIGNAL TRANSDUCTION HISTIDINE KINASE C"/>
    <property type="match status" value="1"/>
</dbReference>
<evidence type="ECO:0000256" key="3">
    <source>
        <dbReference type="ARBA" id="ARBA00022553"/>
    </source>
</evidence>
<keyword evidence="3" id="KW-0597">Phosphoprotein</keyword>
<keyword evidence="8" id="KW-0902">Two-component regulatory system</keyword>
<gene>
    <name evidence="11" type="ORF">GCM10010918_28120</name>
</gene>
<feature type="transmembrane region" description="Helical" evidence="9">
    <location>
        <begin position="51"/>
        <end position="74"/>
    </location>
</feature>
<accession>A0A917M1B7</accession>
<sequence>MLFYFFALLAAAAVVAVANPRSEANRWAAAFLVFASIGGLADTLYEAGYEAAAHAVQLLNHTITPYGVLIFSIVYSDSMLSKKVRLYAKLLLLLPPAATIIAVLSHQVFEIPFGLLLLWTAPYYLTACFLLLRALWREQDRRKRKSRLILTVIIVPTVIAVLVFINAANAFIPDFQFFRYISFFILFSLTVALLGSFAIGVLGVKLRFERDPLEGAMKAASSGTTLLNHSIKNEIGKIALSSENLKYSLTDNDAASKEHLQIIANASEHLLHMAERMHSQTKELVLAKHRYRLDELADHCLLQHKPVFEQGGIAVTVEYAARPTLIGDPLHVSEALGNVLMNAVEAMPDGGLLTIRLAAEKKVFKLTVQDTGEGIPADVIPQVFQPFYSTKNRGGNFGLGLSYVYNVMRKSGGAAELNSVPGAGTSVVLLFPAKPLGTEDGK</sequence>
<evidence type="ECO:0000313" key="12">
    <source>
        <dbReference type="Proteomes" id="UP000600247"/>
    </source>
</evidence>
<evidence type="ECO:0000256" key="6">
    <source>
        <dbReference type="ARBA" id="ARBA00022777"/>
    </source>
</evidence>
<dbReference type="PRINTS" id="PR00344">
    <property type="entry name" value="BCTRLSENSOR"/>
</dbReference>
<feature type="transmembrane region" description="Helical" evidence="9">
    <location>
        <begin position="86"/>
        <end position="105"/>
    </location>
</feature>
<dbReference type="AlphaFoldDB" id="A0A917M1B7"/>
<evidence type="ECO:0000259" key="10">
    <source>
        <dbReference type="PROSITE" id="PS50109"/>
    </source>
</evidence>
<dbReference type="GO" id="GO:0005524">
    <property type="term" value="F:ATP binding"/>
    <property type="evidence" value="ECO:0007669"/>
    <property type="project" value="UniProtKB-KW"/>
</dbReference>
<dbReference type="Pfam" id="PF02518">
    <property type="entry name" value="HATPase_c"/>
    <property type="match status" value="1"/>
</dbReference>
<dbReference type="PANTHER" id="PTHR43547">
    <property type="entry name" value="TWO-COMPONENT HISTIDINE KINASE"/>
    <property type="match status" value="1"/>
</dbReference>
<evidence type="ECO:0000256" key="9">
    <source>
        <dbReference type="SAM" id="Phobius"/>
    </source>
</evidence>